<feature type="region of interest" description="Disordered" evidence="1">
    <location>
        <begin position="451"/>
        <end position="475"/>
    </location>
</feature>
<dbReference type="AlphaFoldDB" id="A0A644TD68"/>
<evidence type="ECO:0000256" key="2">
    <source>
        <dbReference type="SAM" id="Phobius"/>
    </source>
</evidence>
<accession>A0A644TD68</accession>
<sequence length="475" mass="52660">MDNKKYPAFKGLNKFFFVSCLLVFSVGLFSSCGSRIGWGLVLWSVKGSELKSGLVVPVYLKSNITKQYVVGLEDKNERFEVPLWQIDYQKSKKAAREKAKAMGELASIYFIAERDGLPVRESPSNNANARRVYRMREGEMVKALARVEGEAVYTGGEKLPGDWYLVLAKDGTRGYVFSYALSLFDESQSQIPEQEEEPALDAKSVNLVFAKTWRPAWYGSMLGNNEVDLDYFSLRFGLFGDALNRQLRVELPASSNVFRYSAVEQKDDWLVFAGSRLRIKPEGTTSLLVSWGASVPTEEPDDAAGWAGTDTYLRFTYVDSETIRDAIRREEARRGTALREFFSAAEKAGARPDAAGVLRFSSPFAGTMEFWPSGSYSWKDSLFLPAGFTPPSNDAESPQKGSVVFGLRLSENLASQWQGGFSLYPDDTGRRTDYAYALKGGGLQLVPLELSRPGSPSDTTKAKLGTTSLAIRPAQ</sequence>
<protein>
    <recommendedName>
        <fullName evidence="3">SH3b domain-containing protein</fullName>
    </recommendedName>
</protein>
<reference evidence="4" key="1">
    <citation type="submission" date="2019-08" db="EMBL/GenBank/DDBJ databases">
        <authorList>
            <person name="Kucharzyk K."/>
            <person name="Murdoch R.W."/>
            <person name="Higgins S."/>
            <person name="Loffler F."/>
        </authorList>
    </citation>
    <scope>NUCLEOTIDE SEQUENCE</scope>
</reference>
<proteinExistence type="predicted"/>
<evidence type="ECO:0000259" key="3">
    <source>
        <dbReference type="PROSITE" id="PS51781"/>
    </source>
</evidence>
<comment type="caution">
    <text evidence="4">The sequence shown here is derived from an EMBL/GenBank/DDBJ whole genome shotgun (WGS) entry which is preliminary data.</text>
</comment>
<keyword evidence="2" id="KW-0472">Membrane</keyword>
<dbReference type="PROSITE" id="PS51257">
    <property type="entry name" value="PROKAR_LIPOPROTEIN"/>
    <property type="match status" value="1"/>
</dbReference>
<dbReference type="InterPro" id="IPR003646">
    <property type="entry name" value="SH3-like_bac-type"/>
</dbReference>
<feature type="domain" description="SH3b" evidence="3">
    <location>
        <begin position="106"/>
        <end position="185"/>
    </location>
</feature>
<gene>
    <name evidence="4" type="ORF">SDC9_10080</name>
</gene>
<keyword evidence="2" id="KW-0812">Transmembrane</keyword>
<feature type="compositionally biased region" description="Polar residues" evidence="1">
    <location>
        <begin position="454"/>
        <end position="469"/>
    </location>
</feature>
<dbReference type="EMBL" id="VSSQ01000025">
    <property type="protein sequence ID" value="MPL64427.1"/>
    <property type="molecule type" value="Genomic_DNA"/>
</dbReference>
<evidence type="ECO:0000256" key="1">
    <source>
        <dbReference type="SAM" id="MobiDB-lite"/>
    </source>
</evidence>
<name>A0A644TD68_9ZZZZ</name>
<feature type="transmembrane region" description="Helical" evidence="2">
    <location>
        <begin position="12"/>
        <end position="30"/>
    </location>
</feature>
<organism evidence="4">
    <name type="scientific">bioreactor metagenome</name>
    <dbReference type="NCBI Taxonomy" id="1076179"/>
    <lineage>
        <taxon>unclassified sequences</taxon>
        <taxon>metagenomes</taxon>
        <taxon>ecological metagenomes</taxon>
    </lineage>
</organism>
<dbReference type="PROSITE" id="PS51781">
    <property type="entry name" value="SH3B"/>
    <property type="match status" value="1"/>
</dbReference>
<keyword evidence="2" id="KW-1133">Transmembrane helix</keyword>
<evidence type="ECO:0000313" key="4">
    <source>
        <dbReference type="EMBL" id="MPL64427.1"/>
    </source>
</evidence>